<organism evidence="1 2">
    <name type="scientific">Hypoxylon rubiginosum</name>
    <dbReference type="NCBI Taxonomy" id="110542"/>
    <lineage>
        <taxon>Eukaryota</taxon>
        <taxon>Fungi</taxon>
        <taxon>Dikarya</taxon>
        <taxon>Ascomycota</taxon>
        <taxon>Pezizomycotina</taxon>
        <taxon>Sordariomycetes</taxon>
        <taxon>Xylariomycetidae</taxon>
        <taxon>Xylariales</taxon>
        <taxon>Hypoxylaceae</taxon>
        <taxon>Hypoxylon</taxon>
    </lineage>
</organism>
<keyword evidence="2" id="KW-1185">Reference proteome</keyword>
<protein>
    <submittedName>
        <fullName evidence="1">Uncharacterized protein</fullName>
    </submittedName>
</protein>
<reference evidence="1 2" key="1">
    <citation type="journal article" date="2022" name="New Phytol.">
        <title>Ecological generalism drives hyperdiversity of secondary metabolite gene clusters in xylarialean endophytes.</title>
        <authorList>
            <person name="Franco M.E.E."/>
            <person name="Wisecaver J.H."/>
            <person name="Arnold A.E."/>
            <person name="Ju Y.M."/>
            <person name="Slot J.C."/>
            <person name="Ahrendt S."/>
            <person name="Moore L.P."/>
            <person name="Eastman K.E."/>
            <person name="Scott K."/>
            <person name="Konkel Z."/>
            <person name="Mondo S.J."/>
            <person name="Kuo A."/>
            <person name="Hayes R.D."/>
            <person name="Haridas S."/>
            <person name="Andreopoulos B."/>
            <person name="Riley R."/>
            <person name="LaButti K."/>
            <person name="Pangilinan J."/>
            <person name="Lipzen A."/>
            <person name="Amirebrahimi M."/>
            <person name="Yan J."/>
            <person name="Adam C."/>
            <person name="Keymanesh K."/>
            <person name="Ng V."/>
            <person name="Louie K."/>
            <person name="Northen T."/>
            <person name="Drula E."/>
            <person name="Henrissat B."/>
            <person name="Hsieh H.M."/>
            <person name="Youens-Clark K."/>
            <person name="Lutzoni F."/>
            <person name="Miadlikowska J."/>
            <person name="Eastwood D.C."/>
            <person name="Hamelin R.C."/>
            <person name="Grigoriev I.V."/>
            <person name="U'Ren J.M."/>
        </authorList>
    </citation>
    <scope>NUCLEOTIDE SEQUENCE [LARGE SCALE GENOMIC DNA]</scope>
    <source>
        <strain evidence="1 2">ER1909</strain>
    </source>
</reference>
<dbReference type="EMBL" id="MU394282">
    <property type="protein sequence ID" value="KAI6092961.1"/>
    <property type="molecule type" value="Genomic_DNA"/>
</dbReference>
<gene>
    <name evidence="1" type="ORF">F4821DRAFT_113744</name>
</gene>
<name>A0ACC0DKL9_9PEZI</name>
<proteinExistence type="predicted"/>
<comment type="caution">
    <text evidence="1">The sequence shown here is derived from an EMBL/GenBank/DDBJ whole genome shotgun (WGS) entry which is preliminary data.</text>
</comment>
<sequence length="197" mass="21493">MANDNLPQSLSFLTDAAHLLIKTAPETSAYLMGRRNALMFNNNLEQSDVQKQHVCNACGHIMIPGQGAELKLESDKTVRKRGQKKTSTSKKMGEKNNLAVGYRKRVTCGLCNRYTDMQVPPAAPISRRRPIKPLQSAASRPNAAVLPTESSKVSANASSKKRAKNRKQGLQALLQQAQSASKPQSGLGLSLSDFMMK</sequence>
<evidence type="ECO:0000313" key="1">
    <source>
        <dbReference type="EMBL" id="KAI6092961.1"/>
    </source>
</evidence>
<evidence type="ECO:0000313" key="2">
    <source>
        <dbReference type="Proteomes" id="UP001497680"/>
    </source>
</evidence>
<accession>A0ACC0DKL9</accession>
<dbReference type="Proteomes" id="UP001497680">
    <property type="component" value="Unassembled WGS sequence"/>
</dbReference>